<proteinExistence type="predicted"/>
<evidence type="ECO:0000313" key="2">
    <source>
        <dbReference type="EMBL" id="GJS62028.1"/>
    </source>
</evidence>
<reference evidence="2" key="2">
    <citation type="submission" date="2022-01" db="EMBL/GenBank/DDBJ databases">
        <authorList>
            <person name="Yamashiro T."/>
            <person name="Shiraishi A."/>
            <person name="Satake H."/>
            <person name="Nakayama K."/>
        </authorList>
    </citation>
    <scope>NUCLEOTIDE SEQUENCE</scope>
</reference>
<evidence type="ECO:0000313" key="3">
    <source>
        <dbReference type="Proteomes" id="UP001151760"/>
    </source>
</evidence>
<accession>A0ABQ4XAK0</accession>
<sequence length="334" mass="38195">MANIIQNHPLRFSIAASSSVSWIYLRQFWHTLKEDGSKYRLKFMLDRKEITMTLNDIIRIFQLPQATNNNHERFVSTPKFSEMAPFFLNDLDYVELLWEGLHYALEHPSTLIPYPRFTKLISIFNSRKNKAGFGMKIPSWMITDEMKLMEHYHMYVAVFGVDVPTTQSQLIESTQGTHRITSAPRSPNPDTDKGESSALRKSIVIRLHTIQLSLAEQKNHDELEAKQNVQKVKEHLIAEEIENLVEGAENAENAEVEITASVQPVDVNKEEEESAEDDYKLKRRGKGKHVEESRCTPSPITIRSPRIHSTLVSSDTKKLKELTANDPPPSSSTP</sequence>
<dbReference type="EMBL" id="BQNB010009332">
    <property type="protein sequence ID" value="GJS62028.1"/>
    <property type="molecule type" value="Genomic_DNA"/>
</dbReference>
<organism evidence="2 3">
    <name type="scientific">Tanacetum coccineum</name>
    <dbReference type="NCBI Taxonomy" id="301880"/>
    <lineage>
        <taxon>Eukaryota</taxon>
        <taxon>Viridiplantae</taxon>
        <taxon>Streptophyta</taxon>
        <taxon>Embryophyta</taxon>
        <taxon>Tracheophyta</taxon>
        <taxon>Spermatophyta</taxon>
        <taxon>Magnoliopsida</taxon>
        <taxon>eudicotyledons</taxon>
        <taxon>Gunneridae</taxon>
        <taxon>Pentapetalae</taxon>
        <taxon>asterids</taxon>
        <taxon>campanulids</taxon>
        <taxon>Asterales</taxon>
        <taxon>Asteraceae</taxon>
        <taxon>Asteroideae</taxon>
        <taxon>Anthemideae</taxon>
        <taxon>Anthemidinae</taxon>
        <taxon>Tanacetum</taxon>
    </lineage>
</organism>
<protein>
    <submittedName>
        <fullName evidence="2">Uncharacterized protein</fullName>
    </submittedName>
</protein>
<comment type="caution">
    <text evidence="2">The sequence shown here is derived from an EMBL/GenBank/DDBJ whole genome shotgun (WGS) entry which is preliminary data.</text>
</comment>
<reference evidence="2" key="1">
    <citation type="journal article" date="2022" name="Int. J. Mol. Sci.">
        <title>Draft Genome of Tanacetum Coccineum: Genomic Comparison of Closely Related Tanacetum-Family Plants.</title>
        <authorList>
            <person name="Yamashiro T."/>
            <person name="Shiraishi A."/>
            <person name="Nakayama K."/>
            <person name="Satake H."/>
        </authorList>
    </citation>
    <scope>NUCLEOTIDE SEQUENCE</scope>
</reference>
<feature type="region of interest" description="Disordered" evidence="1">
    <location>
        <begin position="261"/>
        <end position="334"/>
    </location>
</feature>
<feature type="compositionally biased region" description="Polar residues" evidence="1">
    <location>
        <begin position="171"/>
        <end position="189"/>
    </location>
</feature>
<feature type="region of interest" description="Disordered" evidence="1">
    <location>
        <begin position="171"/>
        <end position="197"/>
    </location>
</feature>
<keyword evidence="3" id="KW-1185">Reference proteome</keyword>
<evidence type="ECO:0000256" key="1">
    <source>
        <dbReference type="SAM" id="MobiDB-lite"/>
    </source>
</evidence>
<gene>
    <name evidence="2" type="ORF">Tco_0656812</name>
</gene>
<name>A0ABQ4XAK0_9ASTR</name>
<dbReference type="Proteomes" id="UP001151760">
    <property type="component" value="Unassembled WGS sequence"/>
</dbReference>